<dbReference type="InterPro" id="IPR011055">
    <property type="entry name" value="Dup_hybrid_motif"/>
</dbReference>
<dbReference type="InterPro" id="IPR016047">
    <property type="entry name" value="M23ase_b-sheet_dom"/>
</dbReference>
<dbReference type="PANTHER" id="PTHR21666">
    <property type="entry name" value="PEPTIDASE-RELATED"/>
    <property type="match status" value="1"/>
</dbReference>
<protein>
    <submittedName>
        <fullName evidence="5">Peptidase M23</fullName>
    </submittedName>
</protein>
<dbReference type="EMBL" id="LR798276">
    <property type="protein sequence ID" value="CAB5219622.1"/>
    <property type="molecule type" value="Genomic_DNA"/>
</dbReference>
<keyword evidence="2" id="KW-0081">Bacteriolytic enzyme</keyword>
<dbReference type="GO" id="GO:0031640">
    <property type="term" value="P:killing of cells of another organism"/>
    <property type="evidence" value="ECO:0007669"/>
    <property type="project" value="UniProtKB-KW"/>
</dbReference>
<dbReference type="Pfam" id="PF01551">
    <property type="entry name" value="Peptidase_M23"/>
    <property type="match status" value="1"/>
</dbReference>
<dbReference type="SUPFAM" id="SSF51261">
    <property type="entry name" value="Duplicated hybrid motif"/>
    <property type="match status" value="1"/>
</dbReference>
<feature type="region of interest" description="Disordered" evidence="3">
    <location>
        <begin position="748"/>
        <end position="777"/>
    </location>
</feature>
<evidence type="ECO:0000313" key="6">
    <source>
        <dbReference type="EMBL" id="CAB5219622.1"/>
    </source>
</evidence>
<sequence>MADMNDGIDGLISKITALEKLTSKIEKESKGFSKNMQDAGKKGPSAAGGHKGVGGGNNVLGGSHGSNTSFDHGSMAGRDQIGAASFGANLAARAKAIVKGQPLVTGVATAMGMTRPNIGGWKPFGEGINQPSFVGTGPLSQADQAIVDRNQQIIDRSKSMYMGMRGVSMARFSALPPESQANITSSMYGPADTIKLLSGLTGAMGTFLPNVTNTMNRATSFYNAQTYNGNQLAGGAVDLRTATFNGLKGGMTGVGSDANVAQYLAARGMTGATGAGSTYQQTLRSIGNAGKYLNISNEEAAASIEGLTSAKGSAEMLRNFGIYTADLNTGKEKTQGQIFEELAQRLTAGRSGASVEETQASIRRGALGVTTDAFFQGDQQGAQMFKQYMIQRAAGGNKNMSAGWDQGMGMGANNENPLTSQYRVNEAQTNAMESAQAKYIEGITTASKVLNVLADAAGALAKHFAGGPNALLQTMFGNEQAKGLLQGVNTVVDFGSKAVSGIETALMGMDAFNPVPAIAEAGIIAGSAALSMGVALGAGTAGAAIMGGFGGAGGGVMATQGVAGAGGVGGAGGTFAFSMPQNTILQRLGASSSLYAQGTAKEGTHNGTDYAYGWNEEVKAIADGTVLKTSKGYKEGQQDETKTMSEGNWVAIYHPVGEKGYTSIYGHLNKVMVNDNDPVKKGQTIGLAGNTGYTRNTKGQTAKQVGDPHSGTHLHFEMHPGKVVTPGKSGQLSVETAANVLASGSINDVDQGTGTSFTPTPTPTPTPSGSSGSGYNGDTAGVNSALGRAGMTNLPNNAINRNPQSLSKGMNILKLIYSGDQAKILSGFQSLAAGVGVSGSIYDQYLKSGSQYVNLLPGDAGTKGGPGGSTNTNNVSINVTVPDVTAADAVKFAQLVKQYLDDNSLLSNTGRL</sequence>
<organism evidence="5">
    <name type="scientific">uncultured Caudovirales phage</name>
    <dbReference type="NCBI Taxonomy" id="2100421"/>
    <lineage>
        <taxon>Viruses</taxon>
        <taxon>Duplodnaviria</taxon>
        <taxon>Heunggongvirae</taxon>
        <taxon>Uroviricota</taxon>
        <taxon>Caudoviricetes</taxon>
        <taxon>Peduoviridae</taxon>
        <taxon>Maltschvirus</taxon>
        <taxon>Maltschvirus maltsch</taxon>
    </lineage>
</organism>
<feature type="compositionally biased region" description="Gly residues" evidence="3">
    <location>
        <begin position="49"/>
        <end position="64"/>
    </location>
</feature>
<feature type="region of interest" description="Disordered" evidence="3">
    <location>
        <begin position="29"/>
        <end position="74"/>
    </location>
</feature>
<feature type="domain" description="M23ase beta-sheet core" evidence="4">
    <location>
        <begin position="604"/>
        <end position="721"/>
    </location>
</feature>
<evidence type="ECO:0000256" key="3">
    <source>
        <dbReference type="SAM" id="MobiDB-lite"/>
    </source>
</evidence>
<dbReference type="CDD" id="cd12797">
    <property type="entry name" value="M23_peptidase"/>
    <property type="match status" value="1"/>
</dbReference>
<gene>
    <name evidence="5" type="ORF">UFOVP110_61</name>
    <name evidence="6" type="ORF">UFOVP223_103</name>
</gene>
<dbReference type="GO" id="GO:0004222">
    <property type="term" value="F:metalloendopeptidase activity"/>
    <property type="evidence" value="ECO:0007669"/>
    <property type="project" value="TreeGrafter"/>
</dbReference>
<dbReference type="PANTHER" id="PTHR21666:SF270">
    <property type="entry name" value="MUREIN HYDROLASE ACTIVATOR ENVC"/>
    <property type="match status" value="1"/>
</dbReference>
<reference evidence="5" key="1">
    <citation type="submission" date="2020-04" db="EMBL/GenBank/DDBJ databases">
        <authorList>
            <person name="Chiriac C."/>
            <person name="Salcher M."/>
            <person name="Ghai R."/>
            <person name="Kavagutti S V."/>
        </authorList>
    </citation>
    <scope>NUCLEOTIDE SEQUENCE</scope>
</reference>
<dbReference type="GO" id="GO:0042742">
    <property type="term" value="P:defense response to bacterium"/>
    <property type="evidence" value="ECO:0007669"/>
    <property type="project" value="UniProtKB-KW"/>
</dbReference>
<dbReference type="InterPro" id="IPR050570">
    <property type="entry name" value="Cell_wall_metabolism_enzyme"/>
</dbReference>
<dbReference type="Gene3D" id="2.70.70.10">
    <property type="entry name" value="Glucose Permease (Domain IIA)"/>
    <property type="match status" value="1"/>
</dbReference>
<proteinExistence type="predicted"/>
<evidence type="ECO:0000256" key="1">
    <source>
        <dbReference type="ARBA" id="ARBA00022529"/>
    </source>
</evidence>
<evidence type="ECO:0000313" key="5">
    <source>
        <dbReference type="EMBL" id="CAB4128680.1"/>
    </source>
</evidence>
<accession>A0A6J5L7I0</accession>
<name>A0A6J5L7I0_9CAUD</name>
<evidence type="ECO:0000259" key="4">
    <source>
        <dbReference type="Pfam" id="PF01551"/>
    </source>
</evidence>
<keyword evidence="1" id="KW-0929">Antimicrobial</keyword>
<evidence type="ECO:0000256" key="2">
    <source>
        <dbReference type="ARBA" id="ARBA00022638"/>
    </source>
</evidence>
<dbReference type="EMBL" id="LR796220">
    <property type="protein sequence ID" value="CAB4128680.1"/>
    <property type="molecule type" value="Genomic_DNA"/>
</dbReference>